<proteinExistence type="predicted"/>
<feature type="region of interest" description="Disordered" evidence="1">
    <location>
        <begin position="183"/>
        <end position="202"/>
    </location>
</feature>
<reference evidence="2" key="1">
    <citation type="submission" date="2022-12" db="EMBL/GenBank/DDBJ databases">
        <authorList>
            <person name="Webb A."/>
        </authorList>
    </citation>
    <scope>NUCLEOTIDE SEQUENCE</scope>
    <source>
        <strain evidence="2">Pf2</strain>
    </source>
</reference>
<dbReference type="EMBL" id="CANTFK010000072">
    <property type="protein sequence ID" value="CAI5706016.1"/>
    <property type="molecule type" value="Genomic_DNA"/>
</dbReference>
<feature type="compositionally biased region" description="Polar residues" evidence="1">
    <location>
        <begin position="192"/>
        <end position="202"/>
    </location>
</feature>
<accession>A0AAV0SU98</accession>
<dbReference type="Proteomes" id="UP001159659">
    <property type="component" value="Unassembled WGS sequence"/>
</dbReference>
<gene>
    <name evidence="2" type="ORF">PFR002_LOCUS860</name>
</gene>
<evidence type="ECO:0000313" key="2">
    <source>
        <dbReference type="EMBL" id="CAI5706016.1"/>
    </source>
</evidence>
<evidence type="ECO:0000256" key="1">
    <source>
        <dbReference type="SAM" id="MobiDB-lite"/>
    </source>
</evidence>
<comment type="caution">
    <text evidence="2">The sequence shown here is derived from an EMBL/GenBank/DDBJ whole genome shotgun (WGS) entry which is preliminary data.</text>
</comment>
<feature type="region of interest" description="Disordered" evidence="1">
    <location>
        <begin position="26"/>
        <end position="77"/>
    </location>
</feature>
<name>A0AAV0SU98_9STRA</name>
<dbReference type="AlphaFoldDB" id="A0AAV0SU98"/>
<feature type="compositionally biased region" description="Basic and acidic residues" evidence="1">
    <location>
        <begin position="26"/>
        <end position="44"/>
    </location>
</feature>
<organism evidence="2 3">
    <name type="scientific">Peronospora farinosa</name>
    <dbReference type="NCBI Taxonomy" id="134698"/>
    <lineage>
        <taxon>Eukaryota</taxon>
        <taxon>Sar</taxon>
        <taxon>Stramenopiles</taxon>
        <taxon>Oomycota</taxon>
        <taxon>Peronosporomycetes</taxon>
        <taxon>Peronosporales</taxon>
        <taxon>Peronosporaceae</taxon>
        <taxon>Peronospora</taxon>
    </lineage>
</organism>
<evidence type="ECO:0000313" key="3">
    <source>
        <dbReference type="Proteomes" id="UP001159659"/>
    </source>
</evidence>
<protein>
    <submittedName>
        <fullName evidence="2">Uncharacterized protein</fullName>
    </submittedName>
</protein>
<sequence>MVKVEFIEEKPKYPPYVLVEDTLGHDAYHDPEDHQPTVKTERLRSPKKQQSKIAQSKPTKFRMKAPGNTKSIGPEKAGLASWTDADVTRTYHQRKLNAFLESDPFAKILEIRQLGQLTGPVSTLPRLHSVTDAITALVTMLREANMVAGRLDPDDLLSLGFDRITKALEHIHKRLSILVGTTPATEHPPLVTPTQTRSKDSQMTLQDITVDPQMSGAAGHPGAN</sequence>